<comment type="subcellular location">
    <subcellularLocation>
        <location evidence="1">Membrane</location>
    </subcellularLocation>
</comment>
<keyword evidence="5" id="KW-0378">Hydrolase</keyword>
<keyword evidence="14" id="KW-1185">Reference proteome</keyword>
<keyword evidence="3" id="KW-0962">Peroxisome biogenesis</keyword>
<dbReference type="Gene3D" id="3.40.50.300">
    <property type="entry name" value="P-loop containing nucleotide triphosphate hydrolases"/>
    <property type="match status" value="2"/>
</dbReference>
<dbReference type="GO" id="GO:0005778">
    <property type="term" value="C:peroxisomal membrane"/>
    <property type="evidence" value="ECO:0007669"/>
    <property type="project" value="TreeGrafter"/>
</dbReference>
<evidence type="ECO:0000256" key="9">
    <source>
        <dbReference type="ARBA" id="ARBA00034920"/>
    </source>
</evidence>
<evidence type="ECO:0000313" key="13">
    <source>
        <dbReference type="EMBL" id="KAK9945605.1"/>
    </source>
</evidence>
<gene>
    <name evidence="13" type="ORF">M0R45_011113</name>
</gene>
<evidence type="ECO:0000256" key="4">
    <source>
        <dbReference type="ARBA" id="ARBA00022741"/>
    </source>
</evidence>
<evidence type="ECO:0000256" key="3">
    <source>
        <dbReference type="ARBA" id="ARBA00022593"/>
    </source>
</evidence>
<dbReference type="PROSITE" id="PS00674">
    <property type="entry name" value="AAA"/>
    <property type="match status" value="1"/>
</dbReference>
<name>A0AAW1Y931_RUBAR</name>
<dbReference type="GO" id="GO:0005524">
    <property type="term" value="F:ATP binding"/>
    <property type="evidence" value="ECO:0007669"/>
    <property type="project" value="UniProtKB-KW"/>
</dbReference>
<evidence type="ECO:0000256" key="8">
    <source>
        <dbReference type="ARBA" id="ARBA00034811"/>
    </source>
</evidence>
<reference evidence="13 14" key="1">
    <citation type="journal article" date="2023" name="G3 (Bethesda)">
        <title>A chromosome-length genome assembly and annotation of blackberry (Rubus argutus, cv. 'Hillquist').</title>
        <authorList>
            <person name="Bruna T."/>
            <person name="Aryal R."/>
            <person name="Dudchenko O."/>
            <person name="Sargent D.J."/>
            <person name="Mead D."/>
            <person name="Buti M."/>
            <person name="Cavallini A."/>
            <person name="Hytonen T."/>
            <person name="Andres J."/>
            <person name="Pham M."/>
            <person name="Weisz D."/>
            <person name="Mascagni F."/>
            <person name="Usai G."/>
            <person name="Natali L."/>
            <person name="Bassil N."/>
            <person name="Fernandez G.E."/>
            <person name="Lomsadze A."/>
            <person name="Armour M."/>
            <person name="Olukolu B."/>
            <person name="Poorten T."/>
            <person name="Britton C."/>
            <person name="Davik J."/>
            <person name="Ashrafi H."/>
            <person name="Aiden E.L."/>
            <person name="Borodovsky M."/>
            <person name="Worthington M."/>
        </authorList>
    </citation>
    <scope>NUCLEOTIDE SEQUENCE [LARGE SCALE GENOMIC DNA]</scope>
    <source>
        <strain evidence="13">PI 553951</strain>
    </source>
</reference>
<evidence type="ECO:0000256" key="1">
    <source>
        <dbReference type="ARBA" id="ARBA00004370"/>
    </source>
</evidence>
<keyword evidence="6" id="KW-0067">ATP-binding</keyword>
<dbReference type="Proteomes" id="UP001457282">
    <property type="component" value="Unassembled WGS sequence"/>
</dbReference>
<evidence type="ECO:0000259" key="12">
    <source>
        <dbReference type="SMART" id="SM00382"/>
    </source>
</evidence>
<dbReference type="GO" id="GO:0016558">
    <property type="term" value="P:protein import into peroxisome matrix"/>
    <property type="evidence" value="ECO:0007669"/>
    <property type="project" value="TreeGrafter"/>
</dbReference>
<evidence type="ECO:0000256" key="10">
    <source>
        <dbReference type="ARBA" id="ARBA00048778"/>
    </source>
</evidence>
<keyword evidence="7" id="KW-0472">Membrane</keyword>
<dbReference type="PANTHER" id="PTHR23077:SF9">
    <property type="entry name" value="PEROXISOMAL ATPASE PEX6"/>
    <property type="match status" value="1"/>
</dbReference>
<evidence type="ECO:0000313" key="14">
    <source>
        <dbReference type="Proteomes" id="UP001457282"/>
    </source>
</evidence>
<evidence type="ECO:0000256" key="11">
    <source>
        <dbReference type="SAM" id="MobiDB-lite"/>
    </source>
</evidence>
<dbReference type="InterPro" id="IPR003960">
    <property type="entry name" value="ATPase_AAA_CS"/>
</dbReference>
<dbReference type="FunFam" id="3.40.50.300:FF:000109">
    <property type="entry name" value="Peroxisomal biogenesis factor 6"/>
    <property type="match status" value="1"/>
</dbReference>
<dbReference type="GO" id="GO:0005829">
    <property type="term" value="C:cytosol"/>
    <property type="evidence" value="ECO:0007669"/>
    <property type="project" value="TreeGrafter"/>
</dbReference>
<dbReference type="EMBL" id="JBEDUW010000002">
    <property type="protein sequence ID" value="KAK9945605.1"/>
    <property type="molecule type" value="Genomic_DNA"/>
</dbReference>
<feature type="domain" description="AAA+ ATPase" evidence="12">
    <location>
        <begin position="365"/>
        <end position="525"/>
    </location>
</feature>
<accession>A0AAW1Y931</accession>
<dbReference type="AlphaFoldDB" id="A0AAW1Y931"/>
<comment type="similarity">
    <text evidence="2">Belongs to the AAA ATPase family.</text>
</comment>
<feature type="domain" description="AAA+ ATPase" evidence="12">
    <location>
        <begin position="680"/>
        <end position="819"/>
    </location>
</feature>
<comment type="catalytic activity">
    <reaction evidence="10">
        <text>ATP + H2O = ADP + phosphate + H(+)</text>
        <dbReference type="Rhea" id="RHEA:13065"/>
        <dbReference type="ChEBI" id="CHEBI:15377"/>
        <dbReference type="ChEBI" id="CHEBI:15378"/>
        <dbReference type="ChEBI" id="CHEBI:30616"/>
        <dbReference type="ChEBI" id="CHEBI:43474"/>
        <dbReference type="ChEBI" id="CHEBI:456216"/>
    </reaction>
    <physiologicalReaction direction="left-to-right" evidence="10">
        <dbReference type="Rhea" id="RHEA:13066"/>
    </physiologicalReaction>
</comment>
<dbReference type="InterPro" id="IPR027417">
    <property type="entry name" value="P-loop_NTPase"/>
</dbReference>
<evidence type="ECO:0000256" key="7">
    <source>
        <dbReference type="ARBA" id="ARBA00023136"/>
    </source>
</evidence>
<evidence type="ECO:0000256" key="2">
    <source>
        <dbReference type="ARBA" id="ARBA00006914"/>
    </source>
</evidence>
<organism evidence="13 14">
    <name type="scientific">Rubus argutus</name>
    <name type="common">Southern blackberry</name>
    <dbReference type="NCBI Taxonomy" id="59490"/>
    <lineage>
        <taxon>Eukaryota</taxon>
        <taxon>Viridiplantae</taxon>
        <taxon>Streptophyta</taxon>
        <taxon>Embryophyta</taxon>
        <taxon>Tracheophyta</taxon>
        <taxon>Spermatophyta</taxon>
        <taxon>Magnoliopsida</taxon>
        <taxon>eudicotyledons</taxon>
        <taxon>Gunneridae</taxon>
        <taxon>Pentapetalae</taxon>
        <taxon>rosids</taxon>
        <taxon>fabids</taxon>
        <taxon>Rosales</taxon>
        <taxon>Rosaceae</taxon>
        <taxon>Rosoideae</taxon>
        <taxon>Rosoideae incertae sedis</taxon>
        <taxon>Rubus</taxon>
    </lineage>
</organism>
<comment type="caution">
    <text evidence="13">The sequence shown here is derived from an EMBL/GenBank/DDBJ whole genome shotgun (WGS) entry which is preliminary data.</text>
</comment>
<feature type="region of interest" description="Disordered" evidence="11">
    <location>
        <begin position="583"/>
        <end position="620"/>
    </location>
</feature>
<proteinExistence type="inferred from homology"/>
<dbReference type="PANTHER" id="PTHR23077">
    <property type="entry name" value="AAA-FAMILY ATPASE"/>
    <property type="match status" value="1"/>
</dbReference>
<evidence type="ECO:0000256" key="5">
    <source>
        <dbReference type="ARBA" id="ARBA00022801"/>
    </source>
</evidence>
<dbReference type="Gene3D" id="1.10.8.60">
    <property type="match status" value="1"/>
</dbReference>
<dbReference type="InterPro" id="IPR050168">
    <property type="entry name" value="AAA_ATPase_domain"/>
</dbReference>
<dbReference type="GO" id="GO:0016887">
    <property type="term" value="F:ATP hydrolysis activity"/>
    <property type="evidence" value="ECO:0007669"/>
    <property type="project" value="InterPro"/>
</dbReference>
<dbReference type="FunFam" id="3.40.50.300:FF:001716">
    <property type="entry name" value="Peroxisome biogenesis protein 6"/>
    <property type="match status" value="1"/>
</dbReference>
<dbReference type="FunFam" id="1.10.8.60:FF:000077">
    <property type="entry name" value="Peroxisome biogenesis protein 6"/>
    <property type="match status" value="1"/>
</dbReference>
<protein>
    <recommendedName>
        <fullName evidence="8">Peroxisomal ATPase PEX6</fullName>
    </recommendedName>
    <alternativeName>
        <fullName evidence="9">Peroxin-6</fullName>
    </alternativeName>
</protein>
<dbReference type="SUPFAM" id="SSF52540">
    <property type="entry name" value="P-loop containing nucleoside triphosphate hydrolases"/>
    <property type="match status" value="2"/>
</dbReference>
<dbReference type="Pfam" id="PF00004">
    <property type="entry name" value="AAA"/>
    <property type="match status" value="2"/>
</dbReference>
<dbReference type="SMART" id="SM00382">
    <property type="entry name" value="AAA"/>
    <property type="match status" value="2"/>
</dbReference>
<dbReference type="InterPro" id="IPR003959">
    <property type="entry name" value="ATPase_AAA_core"/>
</dbReference>
<dbReference type="CDD" id="cd19527">
    <property type="entry name" value="RecA-like_PEX6_r2"/>
    <property type="match status" value="1"/>
</dbReference>
<dbReference type="InterPro" id="IPR003593">
    <property type="entry name" value="AAA+_ATPase"/>
</dbReference>
<dbReference type="InterPro" id="IPR047533">
    <property type="entry name" value="RecA-like_PEX6_r2"/>
</dbReference>
<evidence type="ECO:0000256" key="6">
    <source>
        <dbReference type="ARBA" id="ARBA00022840"/>
    </source>
</evidence>
<sequence>MVGRRKPLVLTSTKTLLKSLLSSEDDDRVSVVPNDDVSTSLRLLPPGILRLSSRSPNFASLDDSALVGLSTSLLKNLCITSGSLVLVKNMETNIQRIAQAIVMDPPDSHENTASIELSGSQSSHAMLILPSCTFPENDHMLFNREVAYISPLLAFNIDLHTLCLKSLVHGGEATLASYFGDKVDDEVSGKGIGASVFGLQPHSQLPRYASHLRASFVKIPECGTLDSLKGNSAVEYEDRQEMIDLALHNYFKVDRYLARGDVFSICINWNCKSMICVPCNQSLENGVDNTIYFKVVAMEPSDEPILRVNHSQTALVLGGSVSSAVPPDLLIAGQKGFAPLQGDAVKILASILTPLLCPSALSSKFRVSVLLYGLAGCGKRTVVRYIARRLGLHVVEYSCHNLITSSEKKMSVALAHTLNAAQRYSPTILLLRHFDVFRNLQEGSPNDQVGITSEVASLIREFTEPISDYGDIGSEQTQNGNIHMQDSGKIGRHQVLLIAAADSSEGLPPTIRRCFSHEISMGPLTEEQRVKMVSQSLQKASEILSNTDTEDLIKDIVAQTSGFMPRDICALITDAGANLIPEGNAPIDTGKSEESDASLTHNVKSDSKSSEVASPTLGKESLTKALERSKKRNASALGTPKVPDVKWEDVGGLEDVKKSILDTVQLPLLHKDLFSSGLRKRSGVLLYGPPGTGKTLLAKAVATECSLNFLSVKGPELINMYIGESEKNIRDIFQKARSARPCVIFFDELDSLAPARGASGDSGGVMDRVVSQMLAEIDGLNDSTQDLFIIGASNRPDLIDPALLRPGRFDKLLYVGVVSDASYRERVLEALTRKFKLHRDVSLYSIAKKCPPTFTGADMYALCADAWFSAAKRKVLSSGSDSSSIDDQPDSVVVEYHDFFKVLGELSPSLSTAELRKYELLRDQFEGSSK</sequence>
<keyword evidence="4" id="KW-0547">Nucleotide-binding</keyword>